<dbReference type="Proteomes" id="UP000060016">
    <property type="component" value="Chromosome"/>
</dbReference>
<feature type="compositionally biased region" description="Basic and acidic residues" evidence="6">
    <location>
        <begin position="31"/>
        <end position="55"/>
    </location>
</feature>
<comment type="subcellular location">
    <subcellularLocation>
        <location evidence="5">Cytoplasm</location>
    </subcellularLocation>
    <text evidence="5">Localizes to the division site, in a FtsZ-dependent manner.</text>
</comment>
<keyword evidence="8" id="KW-1185">Reference proteome</keyword>
<dbReference type="InterPro" id="IPR023052">
    <property type="entry name" value="Cell_div_SepF"/>
</dbReference>
<dbReference type="InterPro" id="IPR038594">
    <property type="entry name" value="SepF-like_sf"/>
</dbReference>
<protein>
    <recommendedName>
        <fullName evidence="5">Cell division protein SepF</fullName>
    </recommendedName>
</protein>
<evidence type="ECO:0000256" key="3">
    <source>
        <dbReference type="ARBA" id="ARBA00023306"/>
    </source>
</evidence>
<comment type="subunit">
    <text evidence="5">Homodimer. Interacts with FtsZ.</text>
</comment>
<dbReference type="InterPro" id="IPR007561">
    <property type="entry name" value="Cell_div_SepF/SepF-rel"/>
</dbReference>
<organism evidence="7 8">
    <name type="scientific">Corynebacterium riegelii</name>
    <dbReference type="NCBI Taxonomy" id="156976"/>
    <lineage>
        <taxon>Bacteria</taxon>
        <taxon>Bacillati</taxon>
        <taxon>Actinomycetota</taxon>
        <taxon>Actinomycetes</taxon>
        <taxon>Mycobacteriales</taxon>
        <taxon>Corynebacteriaceae</taxon>
        <taxon>Corynebacterium</taxon>
    </lineage>
</organism>
<evidence type="ECO:0000256" key="5">
    <source>
        <dbReference type="HAMAP-Rule" id="MF_01197"/>
    </source>
</evidence>
<sequence>MSFIGTAKEFFGFGPYDDAEDAYYDDQQYRETREAREHAAPQRAQHVERAPREPIARSFTPEIISTAPRSYNDAKEIGEPFRDGDAVIMDLTDLDAADAKRVVDFAAGLCFALRGSMLNLARNTGSRRRVFAIVPENARISTDELKRVARL</sequence>
<dbReference type="KEGG" id="crie:AK829_01610"/>
<evidence type="ECO:0000313" key="8">
    <source>
        <dbReference type="Proteomes" id="UP000060016"/>
    </source>
</evidence>
<evidence type="ECO:0000256" key="1">
    <source>
        <dbReference type="ARBA" id="ARBA00022618"/>
    </source>
</evidence>
<keyword evidence="5" id="KW-0963">Cytoplasm</keyword>
<reference evidence="7 8" key="1">
    <citation type="submission" date="2015-08" db="EMBL/GenBank/DDBJ databases">
        <authorList>
            <person name="Babu N.S."/>
            <person name="Beckwith C.J."/>
            <person name="Beseler K.G."/>
            <person name="Brison A."/>
            <person name="Carone J.V."/>
            <person name="Caskin T.P."/>
            <person name="Diamond M."/>
            <person name="Durham M.E."/>
            <person name="Foxe J.M."/>
            <person name="Go M."/>
            <person name="Henderson B.A."/>
            <person name="Jones I.B."/>
            <person name="McGettigan J.A."/>
            <person name="Micheletti S.J."/>
            <person name="Nasrallah M.E."/>
            <person name="Ortiz D."/>
            <person name="Piller C.R."/>
            <person name="Privatt S.R."/>
            <person name="Schneider S.L."/>
            <person name="Sharp S."/>
            <person name="Smith T.C."/>
            <person name="Stanton J.D."/>
            <person name="Ullery H.E."/>
            <person name="Wilson R.J."/>
            <person name="Serrano M.G."/>
            <person name="Buck G."/>
            <person name="Lee V."/>
            <person name="Wang Y."/>
            <person name="Carvalho R."/>
            <person name="Voegtly L."/>
            <person name="Shi R."/>
            <person name="Duckworth R."/>
            <person name="Johnson A."/>
            <person name="Loviza R."/>
            <person name="Walstead R."/>
            <person name="Shah Z."/>
            <person name="Kiflezghi M."/>
            <person name="Wade K."/>
            <person name="Ball S.L."/>
            <person name="Bradley K.W."/>
            <person name="Asai D.J."/>
            <person name="Bowman C.A."/>
            <person name="Russell D.A."/>
            <person name="Pope W.H."/>
            <person name="Jacobs-Sera D."/>
            <person name="Hendrix R.W."/>
            <person name="Hatfull G.F."/>
        </authorList>
    </citation>
    <scope>NUCLEOTIDE SEQUENCE [LARGE SCALE GENOMIC DNA]</scope>
    <source>
        <strain evidence="7 8">PUDD_83A45</strain>
    </source>
</reference>
<accession>A0A0K1R9K5</accession>
<keyword evidence="1 5" id="KW-0132">Cell division</keyword>
<dbReference type="RefSeq" id="WP_052203654.1">
    <property type="nucleotide sequence ID" value="NZ_CP012342.1"/>
</dbReference>
<dbReference type="AlphaFoldDB" id="A0A0K1R9K5"/>
<dbReference type="STRING" id="156976.AK829_01610"/>
<evidence type="ECO:0000256" key="2">
    <source>
        <dbReference type="ARBA" id="ARBA00023210"/>
    </source>
</evidence>
<comment type="function">
    <text evidence="4 5">Cell division protein that is part of the divisome complex and is recruited early to the Z-ring. Probably stimulates Z-ring formation, perhaps through the cross-linking of FtsZ protofilaments. Its function overlaps with FtsA.</text>
</comment>
<evidence type="ECO:0000313" key="7">
    <source>
        <dbReference type="EMBL" id="AKV58078.1"/>
    </source>
</evidence>
<dbReference type="HAMAP" id="MF_01197">
    <property type="entry name" value="SepF"/>
    <property type="match status" value="1"/>
</dbReference>
<feature type="region of interest" description="Disordered" evidence="6">
    <location>
        <begin position="31"/>
        <end position="61"/>
    </location>
</feature>
<keyword evidence="2 5" id="KW-0717">Septation</keyword>
<proteinExistence type="inferred from homology"/>
<dbReference type="PANTHER" id="PTHR35798:SF1">
    <property type="entry name" value="CELL DIVISION PROTEIN SEPF"/>
    <property type="match status" value="1"/>
</dbReference>
<dbReference type="GO" id="GO:0043093">
    <property type="term" value="P:FtsZ-dependent cytokinesis"/>
    <property type="evidence" value="ECO:0007669"/>
    <property type="project" value="UniProtKB-UniRule"/>
</dbReference>
<gene>
    <name evidence="5" type="primary">sepF</name>
    <name evidence="7" type="ORF">AK829_01610</name>
</gene>
<keyword evidence="3 5" id="KW-0131">Cell cycle</keyword>
<dbReference type="PANTHER" id="PTHR35798">
    <property type="entry name" value="CELL DIVISION PROTEIN SEPF"/>
    <property type="match status" value="1"/>
</dbReference>
<dbReference type="Gene3D" id="3.30.110.150">
    <property type="entry name" value="SepF-like protein"/>
    <property type="match status" value="1"/>
</dbReference>
<dbReference type="Pfam" id="PF04472">
    <property type="entry name" value="SepF"/>
    <property type="match status" value="1"/>
</dbReference>
<comment type="similarity">
    <text evidence="5">Belongs to the SepF family.</text>
</comment>
<dbReference type="PATRIC" id="fig|156976.3.peg.314"/>
<evidence type="ECO:0000256" key="6">
    <source>
        <dbReference type="SAM" id="MobiDB-lite"/>
    </source>
</evidence>
<name>A0A0K1R9K5_9CORY</name>
<dbReference type="EMBL" id="CP012342">
    <property type="protein sequence ID" value="AKV58078.1"/>
    <property type="molecule type" value="Genomic_DNA"/>
</dbReference>
<dbReference type="GO" id="GO:0005737">
    <property type="term" value="C:cytoplasm"/>
    <property type="evidence" value="ECO:0007669"/>
    <property type="project" value="UniProtKB-SubCell"/>
</dbReference>
<dbReference type="GO" id="GO:0000917">
    <property type="term" value="P:division septum assembly"/>
    <property type="evidence" value="ECO:0007669"/>
    <property type="project" value="UniProtKB-KW"/>
</dbReference>
<evidence type="ECO:0000256" key="4">
    <source>
        <dbReference type="ARBA" id="ARBA00044936"/>
    </source>
</evidence>